<name>A0AA40DUA8_9PEZI</name>
<evidence type="ECO:0000313" key="3">
    <source>
        <dbReference type="Proteomes" id="UP001172102"/>
    </source>
</evidence>
<reference evidence="2" key="1">
    <citation type="submission" date="2023-06" db="EMBL/GenBank/DDBJ databases">
        <title>Genome-scale phylogeny and comparative genomics of the fungal order Sordariales.</title>
        <authorList>
            <consortium name="Lawrence Berkeley National Laboratory"/>
            <person name="Hensen N."/>
            <person name="Bonometti L."/>
            <person name="Westerberg I."/>
            <person name="Brannstrom I.O."/>
            <person name="Guillou S."/>
            <person name="Cros-Aarteil S."/>
            <person name="Calhoun S."/>
            <person name="Haridas S."/>
            <person name="Kuo A."/>
            <person name="Mondo S."/>
            <person name="Pangilinan J."/>
            <person name="Riley R."/>
            <person name="Labutti K."/>
            <person name="Andreopoulos B."/>
            <person name="Lipzen A."/>
            <person name="Chen C."/>
            <person name="Yanf M."/>
            <person name="Daum C."/>
            <person name="Ng V."/>
            <person name="Clum A."/>
            <person name="Steindorff A."/>
            <person name="Ohm R."/>
            <person name="Martin F."/>
            <person name="Silar P."/>
            <person name="Natvig D."/>
            <person name="Lalanne C."/>
            <person name="Gautier V."/>
            <person name="Ament-Velasquez S.L."/>
            <person name="Kruys A."/>
            <person name="Hutchinson M.I."/>
            <person name="Powell A.J."/>
            <person name="Barry K."/>
            <person name="Miller A.N."/>
            <person name="Grigoriev I.V."/>
            <person name="Debuchy R."/>
            <person name="Gladieux P."/>
            <person name="Thoren M.H."/>
            <person name="Johannesson H."/>
        </authorList>
    </citation>
    <scope>NUCLEOTIDE SEQUENCE</scope>
    <source>
        <strain evidence="2">SMH4607-1</strain>
    </source>
</reference>
<gene>
    <name evidence="2" type="ORF">B0H67DRAFT_554291</name>
</gene>
<dbReference type="Proteomes" id="UP001172102">
    <property type="component" value="Unassembled WGS sequence"/>
</dbReference>
<sequence length="1101" mass="123994">MSSPARVPSKAALTALRGLLVGTSCTLALIAEDRRRRINNALRIIENGEKIKSAKRYYSGVAHAARPSTEEAPPDTTPSGAELSQLVLQIPPRKAELKDQPWQAANEPNELNKQSISQFREASAAHDYDHSYGRKGDNQANGPTPDEKPKNIISPLMGPSTTTGSSLRSFIQLDPKPLTPIPDDIVSTVRERCRARKSSDVTSAVKLVLETFSSYQMLYQHQKLGLQDERTREATALLCRTCQEMGRVEDAAAVFLSVTTHVRLQPDEYDSYEPINLIKSLIDPNIPGASDIYVYRARALCAQRVLRPRLQSRPITTDIRVPQIGKTLIVALFALGEFNAVIRVFDCCMRYVDADVVTSVFSSPFIIWLVRKLEKNGVHEPGMRVFDQFFRTSPKRTLSSTQIHAIAGFLIQCATNTWQSSYPAKLLLLLLRLGSGKWQLEADWVIKLLIADWGSHQDFSNTESCFLSLWRANLEEAVAGSDSVYITIVRLALQSNEVRKAESIIDMATDHYPQISVDPRLLTQFAVHHARYGEWDTVWQIYQRMRRGSFEDELVRGRGFVAVLKLFIENHTAHETIEFARPYFDELNVLPCRLAVTLMGKQYASIRDFSELANWLQKCIDAGVKVNDTFSNTILEACHRHGNLPFRHVRTLYRKLELASPDFIGPYTDWVVSMAALEDRILDRRFARGRILSLRRRDTIVPDRYSDKRQILLAMKAAIADRQPARAIAIYKQACHLKMPFNEQCFRVAVQAEMGRMREGADQRINALLQHAQENGADINEAANHVIALRLKEMSSSVGRVLKDPNPAVVNVVRSTLASYEERGITFAGITFNRAAQICLAARQFKDAIEYAHKAAAAENSEPCYHWENFRIIFMSYVEMMDAEGIRKSIAAALTTDYKESDLCKSLLYDSWRRVMNPHTAPATIEQRMKARGIIREGIVEVIKHRSILREKIMTFQEESLGIMIKAARDAGHEPVVDYTNIPWLGGDWPDDEDMQMVVEEVAKPFVNPFKPRAQAAVDWERTLNTIGETLGETIGETFVETSGETVGDNLDTGRKPRARSRADRTQSLDGSDQASDDAFAHIFKQVAETNHVQAGAIATF</sequence>
<evidence type="ECO:0000313" key="2">
    <source>
        <dbReference type="EMBL" id="KAK0715850.1"/>
    </source>
</evidence>
<proteinExistence type="predicted"/>
<feature type="compositionally biased region" description="Basic and acidic residues" evidence="1">
    <location>
        <begin position="123"/>
        <end position="137"/>
    </location>
</feature>
<keyword evidence="3" id="KW-1185">Reference proteome</keyword>
<dbReference type="EMBL" id="JAUKUA010000004">
    <property type="protein sequence ID" value="KAK0715850.1"/>
    <property type="molecule type" value="Genomic_DNA"/>
</dbReference>
<protein>
    <submittedName>
        <fullName evidence="2">Uncharacterized protein</fullName>
    </submittedName>
</protein>
<organism evidence="2 3">
    <name type="scientific">Lasiosphaeris hirsuta</name>
    <dbReference type="NCBI Taxonomy" id="260670"/>
    <lineage>
        <taxon>Eukaryota</taxon>
        <taxon>Fungi</taxon>
        <taxon>Dikarya</taxon>
        <taxon>Ascomycota</taxon>
        <taxon>Pezizomycotina</taxon>
        <taxon>Sordariomycetes</taxon>
        <taxon>Sordariomycetidae</taxon>
        <taxon>Sordariales</taxon>
        <taxon>Lasiosphaeriaceae</taxon>
        <taxon>Lasiosphaeris</taxon>
    </lineage>
</organism>
<feature type="region of interest" description="Disordered" evidence="1">
    <location>
        <begin position="1042"/>
        <end position="1074"/>
    </location>
</feature>
<comment type="caution">
    <text evidence="2">The sequence shown here is derived from an EMBL/GenBank/DDBJ whole genome shotgun (WGS) entry which is preliminary data.</text>
</comment>
<dbReference type="AlphaFoldDB" id="A0AA40DUA8"/>
<accession>A0AA40DUA8</accession>
<feature type="region of interest" description="Disordered" evidence="1">
    <location>
        <begin position="120"/>
        <end position="165"/>
    </location>
</feature>
<evidence type="ECO:0000256" key="1">
    <source>
        <dbReference type="SAM" id="MobiDB-lite"/>
    </source>
</evidence>